<dbReference type="Pfam" id="PF04284">
    <property type="entry name" value="DUF441"/>
    <property type="match status" value="1"/>
</dbReference>
<proteinExistence type="inferred from homology"/>
<evidence type="ECO:0000313" key="6">
    <source>
        <dbReference type="EMBL" id="KYC62775.1"/>
    </source>
</evidence>
<evidence type="ECO:0000256" key="1">
    <source>
        <dbReference type="ARBA" id="ARBA00022475"/>
    </source>
</evidence>
<dbReference type="PANTHER" id="PTHR38452:SF1">
    <property type="entry name" value="UPF0756 MEMBRANE PROTEIN YEAL"/>
    <property type="match status" value="1"/>
</dbReference>
<feature type="transmembrane region" description="Helical" evidence="5">
    <location>
        <begin position="97"/>
        <end position="119"/>
    </location>
</feature>
<comment type="similarity">
    <text evidence="5">Belongs to the UPF0756 family.</text>
</comment>
<comment type="subcellular location">
    <subcellularLocation>
        <location evidence="5">Cell membrane</location>
        <topology evidence="5">Multi-pass membrane protein</topology>
    </subcellularLocation>
</comment>
<name>A0A150JZM6_HEYCO</name>
<dbReference type="EMBL" id="LQYI01000118">
    <property type="protein sequence ID" value="KYC62775.1"/>
    <property type="molecule type" value="Genomic_DNA"/>
</dbReference>
<dbReference type="AlphaFoldDB" id="A0A150JZM6"/>
<gene>
    <name evidence="6" type="ORF">B4099_2651</name>
</gene>
<keyword evidence="3 5" id="KW-1133">Transmembrane helix</keyword>
<dbReference type="Proteomes" id="UP000075304">
    <property type="component" value="Unassembled WGS sequence"/>
</dbReference>
<feature type="transmembrane region" description="Helical" evidence="5">
    <location>
        <begin position="70"/>
        <end position="90"/>
    </location>
</feature>
<comment type="caution">
    <text evidence="6">The sequence shown here is derived from an EMBL/GenBank/DDBJ whole genome shotgun (WGS) entry which is preliminary data.</text>
</comment>
<feature type="transmembrane region" description="Helical" evidence="5">
    <location>
        <begin position="162"/>
        <end position="192"/>
    </location>
</feature>
<dbReference type="InterPro" id="IPR007382">
    <property type="entry name" value="UPF0756_TM"/>
</dbReference>
<dbReference type="PANTHER" id="PTHR38452">
    <property type="entry name" value="UPF0756 MEMBRANE PROTEIN YEAL"/>
    <property type="match status" value="1"/>
</dbReference>
<dbReference type="PATRIC" id="fig|1398.25.peg.912"/>
<evidence type="ECO:0000256" key="2">
    <source>
        <dbReference type="ARBA" id="ARBA00022692"/>
    </source>
</evidence>
<sequence>MLLFYTAGRVKQRKSCFFLIDFLFPSLPKIQKNTRRHKIFSMKEGMYMYQPYLFLLLLLAIGFVAKNQSLIISVIVLLVLKVAGLDAKIFSTVQSKGINWGVTIITIAVLVPIATGQIGFKDLYESLKSPYAWIALASGIIVALLAKNGITLLASDPQITTALVLGTILAVSLFKGVAVGPLIGAGIAWMAMKIVEWVTNSF</sequence>
<feature type="transmembrane region" description="Helical" evidence="5">
    <location>
        <begin position="46"/>
        <end position="64"/>
    </location>
</feature>
<dbReference type="HAMAP" id="MF_01874">
    <property type="entry name" value="UPF0756"/>
    <property type="match status" value="1"/>
</dbReference>
<organism evidence="6 7">
    <name type="scientific">Heyndrickxia coagulans</name>
    <name type="common">Weizmannia coagulans</name>
    <dbReference type="NCBI Taxonomy" id="1398"/>
    <lineage>
        <taxon>Bacteria</taxon>
        <taxon>Bacillati</taxon>
        <taxon>Bacillota</taxon>
        <taxon>Bacilli</taxon>
        <taxon>Bacillales</taxon>
        <taxon>Bacillaceae</taxon>
        <taxon>Heyndrickxia</taxon>
    </lineage>
</organism>
<dbReference type="GO" id="GO:0005886">
    <property type="term" value="C:plasma membrane"/>
    <property type="evidence" value="ECO:0007669"/>
    <property type="project" value="UniProtKB-SubCell"/>
</dbReference>
<reference evidence="6 7" key="1">
    <citation type="submission" date="2016-01" db="EMBL/GenBank/DDBJ databases">
        <title>Genome Sequences of Twelve Sporeforming Bacillus Species Isolated from Foods.</title>
        <authorList>
            <person name="Berendsen E.M."/>
            <person name="Wells-Bennik M.H."/>
            <person name="Krawcyk A.O."/>
            <person name="De Jong A."/>
            <person name="Holsappel S."/>
            <person name="Eijlander R.T."/>
            <person name="Kuipers O.P."/>
        </authorList>
    </citation>
    <scope>NUCLEOTIDE SEQUENCE [LARGE SCALE GENOMIC DNA]</scope>
    <source>
        <strain evidence="6 7">B4099</strain>
    </source>
</reference>
<keyword evidence="2 5" id="KW-0812">Transmembrane</keyword>
<evidence type="ECO:0000313" key="7">
    <source>
        <dbReference type="Proteomes" id="UP000075304"/>
    </source>
</evidence>
<keyword evidence="1 5" id="KW-1003">Cell membrane</keyword>
<feature type="transmembrane region" description="Helical" evidence="5">
    <location>
        <begin position="131"/>
        <end position="150"/>
    </location>
</feature>
<evidence type="ECO:0000256" key="5">
    <source>
        <dbReference type="HAMAP-Rule" id="MF_01874"/>
    </source>
</evidence>
<accession>A0A150JZM6</accession>
<keyword evidence="4 5" id="KW-0472">Membrane</keyword>
<evidence type="ECO:0000256" key="4">
    <source>
        <dbReference type="ARBA" id="ARBA00023136"/>
    </source>
</evidence>
<evidence type="ECO:0000256" key="3">
    <source>
        <dbReference type="ARBA" id="ARBA00022989"/>
    </source>
</evidence>
<protein>
    <recommendedName>
        <fullName evidence="5">UPF0756 membrane protein B4099_2651</fullName>
    </recommendedName>
</protein>